<accession>A0A840ZR45</accession>
<evidence type="ECO:0000313" key="1">
    <source>
        <dbReference type="EMBL" id="MBB5760086.1"/>
    </source>
</evidence>
<evidence type="ECO:0008006" key="3">
    <source>
        <dbReference type="Google" id="ProtNLM"/>
    </source>
</evidence>
<sequence>MSHVADVIMGRQKHTAEEIVAKLRRADALNSQGREVAEAIRSIEVAYSRWRSKYSGLKADQAERLKSLETENQRRHRAISNLTLAKLILKEATSGNV</sequence>
<keyword evidence="2" id="KW-1185">Reference proteome</keyword>
<proteinExistence type="predicted"/>
<protein>
    <recommendedName>
        <fullName evidence="3">Transposase</fullName>
    </recommendedName>
</protein>
<organism evidence="1 2">
    <name type="scientific">Methylorubrum rhodinum</name>
    <dbReference type="NCBI Taxonomy" id="29428"/>
    <lineage>
        <taxon>Bacteria</taxon>
        <taxon>Pseudomonadati</taxon>
        <taxon>Pseudomonadota</taxon>
        <taxon>Alphaproteobacteria</taxon>
        <taxon>Hyphomicrobiales</taxon>
        <taxon>Methylobacteriaceae</taxon>
        <taxon>Methylorubrum</taxon>
    </lineage>
</organism>
<name>A0A840ZR45_9HYPH</name>
<comment type="caution">
    <text evidence="1">The sequence shown here is derived from an EMBL/GenBank/DDBJ whole genome shotgun (WGS) entry which is preliminary data.</text>
</comment>
<dbReference type="EMBL" id="JACHOP010000034">
    <property type="protein sequence ID" value="MBB5760086.1"/>
    <property type="molecule type" value="Genomic_DNA"/>
</dbReference>
<dbReference type="Proteomes" id="UP000583454">
    <property type="component" value="Unassembled WGS sequence"/>
</dbReference>
<gene>
    <name evidence="1" type="ORF">HNR00_004829</name>
</gene>
<dbReference type="AlphaFoldDB" id="A0A840ZR45"/>
<reference evidence="1 2" key="1">
    <citation type="submission" date="2020-08" db="EMBL/GenBank/DDBJ databases">
        <title>Genomic Encyclopedia of Type Strains, Phase IV (KMG-IV): sequencing the most valuable type-strain genomes for metagenomic binning, comparative biology and taxonomic classification.</title>
        <authorList>
            <person name="Goeker M."/>
        </authorList>
    </citation>
    <scope>NUCLEOTIDE SEQUENCE [LARGE SCALE GENOMIC DNA]</scope>
    <source>
        <strain evidence="1 2">DSM 2163</strain>
    </source>
</reference>
<evidence type="ECO:0000313" key="2">
    <source>
        <dbReference type="Proteomes" id="UP000583454"/>
    </source>
</evidence>